<proteinExistence type="predicted"/>
<accession>A0AC34FHX4</accession>
<name>A0AC34FHX4_9BILA</name>
<sequence>MSSLRLFLIFSYIFLFTVSAHPMIYGNAVVDSLGDARQIVKRTLASGRWGLRPGKRSMMIEPNYDYDPLQQPQQQQQQIFTDPSQAIYHLWLLA</sequence>
<dbReference type="WBParaSite" id="ES5_v2.g16879.t1">
    <property type="protein sequence ID" value="ES5_v2.g16879.t1"/>
    <property type="gene ID" value="ES5_v2.g16879"/>
</dbReference>
<protein>
    <submittedName>
        <fullName evidence="2">Uncharacterized protein</fullName>
    </submittedName>
</protein>
<evidence type="ECO:0000313" key="2">
    <source>
        <dbReference type="WBParaSite" id="ES5_v2.g16879.t1"/>
    </source>
</evidence>
<reference evidence="2" key="1">
    <citation type="submission" date="2022-11" db="UniProtKB">
        <authorList>
            <consortium name="WormBaseParasite"/>
        </authorList>
    </citation>
    <scope>IDENTIFICATION</scope>
</reference>
<dbReference type="Proteomes" id="UP000887579">
    <property type="component" value="Unplaced"/>
</dbReference>
<evidence type="ECO:0000313" key="1">
    <source>
        <dbReference type="Proteomes" id="UP000887579"/>
    </source>
</evidence>
<organism evidence="1 2">
    <name type="scientific">Panagrolaimus sp. ES5</name>
    <dbReference type="NCBI Taxonomy" id="591445"/>
    <lineage>
        <taxon>Eukaryota</taxon>
        <taxon>Metazoa</taxon>
        <taxon>Ecdysozoa</taxon>
        <taxon>Nematoda</taxon>
        <taxon>Chromadorea</taxon>
        <taxon>Rhabditida</taxon>
        <taxon>Tylenchina</taxon>
        <taxon>Panagrolaimomorpha</taxon>
        <taxon>Panagrolaimoidea</taxon>
        <taxon>Panagrolaimidae</taxon>
        <taxon>Panagrolaimus</taxon>
    </lineage>
</organism>